<dbReference type="SUPFAM" id="SSF51905">
    <property type="entry name" value="FAD/NAD(P)-binding domain"/>
    <property type="match status" value="1"/>
</dbReference>
<comment type="caution">
    <text evidence="2">The sequence shown here is derived from an EMBL/GenBank/DDBJ whole genome shotgun (WGS) entry which is preliminary data.</text>
</comment>
<dbReference type="InterPro" id="IPR036188">
    <property type="entry name" value="FAD/NAD-bd_sf"/>
</dbReference>
<gene>
    <name evidence="2" type="ORF">ISALK_04975</name>
</gene>
<dbReference type="EMBL" id="SUMG01000004">
    <property type="protein sequence ID" value="NBG87847.1"/>
    <property type="molecule type" value="Genomic_DNA"/>
</dbReference>
<dbReference type="GO" id="GO:0016491">
    <property type="term" value="F:oxidoreductase activity"/>
    <property type="evidence" value="ECO:0007669"/>
    <property type="project" value="InterPro"/>
</dbReference>
<dbReference type="Gene3D" id="3.30.70.1990">
    <property type="match status" value="1"/>
</dbReference>
<protein>
    <submittedName>
        <fullName evidence="2">FAD-dependent oxidoreductase</fullName>
    </submittedName>
</protein>
<name>A0AA43XJN7_9CLOT</name>
<dbReference type="PANTHER" id="PTHR42923">
    <property type="entry name" value="PROTOPORPHYRINOGEN OXIDASE"/>
    <property type="match status" value="1"/>
</dbReference>
<keyword evidence="3" id="KW-1185">Reference proteome</keyword>
<dbReference type="Proteomes" id="UP000449710">
    <property type="component" value="Unassembled WGS sequence"/>
</dbReference>
<feature type="domain" description="Amine oxidase" evidence="1">
    <location>
        <begin position="10"/>
        <end position="330"/>
    </location>
</feature>
<dbReference type="InterPro" id="IPR050464">
    <property type="entry name" value="Zeta_carotene_desat/Oxidored"/>
</dbReference>
<dbReference type="RefSeq" id="WP_160719741.1">
    <property type="nucleotide sequence ID" value="NZ_SUMG01000004.1"/>
</dbReference>
<evidence type="ECO:0000259" key="1">
    <source>
        <dbReference type="Pfam" id="PF01593"/>
    </source>
</evidence>
<evidence type="ECO:0000313" key="2">
    <source>
        <dbReference type="EMBL" id="NBG87847.1"/>
    </source>
</evidence>
<reference evidence="2 3" key="1">
    <citation type="submission" date="2019-04" db="EMBL/GenBank/DDBJ databases">
        <title>Isachenkonia alkalipeptolytica gen. nov. sp. nov. a new anaerobic, alkiliphilic organothrophic bacterium capable to reduce synthesized ferrihydrite isolated from a soda lake.</title>
        <authorList>
            <person name="Toshchakov S.V."/>
            <person name="Zavarzina D.G."/>
            <person name="Zhilina T.N."/>
            <person name="Kostrikina N.A."/>
            <person name="Kublanov I.V."/>
        </authorList>
    </citation>
    <scope>NUCLEOTIDE SEQUENCE [LARGE SCALE GENOMIC DNA]</scope>
    <source>
        <strain evidence="2 3">Z-1701</strain>
    </source>
</reference>
<accession>A0AA43XJN7</accession>
<dbReference type="Pfam" id="PF01593">
    <property type="entry name" value="Amino_oxidase"/>
    <property type="match status" value="1"/>
</dbReference>
<dbReference type="Gene3D" id="3.50.50.60">
    <property type="entry name" value="FAD/NAD(P)-binding domain"/>
    <property type="match status" value="1"/>
</dbReference>
<sequence>MHYAIVGGGFSGLLAAYLLEKKGQRVTVYEKEEILGGHCRTIVNKDLYGEIGTVFSFSDSIKELLLELGVEYTERYTYRNFLDENFSKSEHVSFDTVKLIMKDLNRLKKLMENHYPTAENMNYGRVPKELLQPLDQFLMVNNLHRIRSLVSPMLSSFGFGCISEIPAYYALNIFTVDTILSFIKGEKLLFVNTGMSEIIDKLSENISDIRYSMDIISIEKKDSGVSVQTPYSEERYDQVLLTAKLPDLVLKSEFFSEAMGKLTTNPYFTCAYEIENQKIVTTYFKPHLGKTEKIQFFHIFKQNNKSLLVAYAYGFSNPDLVNQITADIEKSGVKIKRLITVKQWDIFPHVPGDLLRENYYTEIFEHQKKEPIKIHWLFDIKTFYIQFIYFG</sequence>
<proteinExistence type="predicted"/>
<dbReference type="Gene3D" id="1.10.405.20">
    <property type="match status" value="1"/>
</dbReference>
<evidence type="ECO:0000313" key="3">
    <source>
        <dbReference type="Proteomes" id="UP000449710"/>
    </source>
</evidence>
<dbReference type="InterPro" id="IPR002937">
    <property type="entry name" value="Amino_oxidase"/>
</dbReference>
<organism evidence="2 3">
    <name type="scientific">Isachenkonia alkalipeptolytica</name>
    <dbReference type="NCBI Taxonomy" id="2565777"/>
    <lineage>
        <taxon>Bacteria</taxon>
        <taxon>Bacillati</taxon>
        <taxon>Bacillota</taxon>
        <taxon>Clostridia</taxon>
        <taxon>Eubacteriales</taxon>
        <taxon>Clostridiaceae</taxon>
        <taxon>Isachenkonia</taxon>
    </lineage>
</organism>
<dbReference type="AlphaFoldDB" id="A0AA43XJN7"/>